<dbReference type="Gramene" id="A02p28750.2_BraZ1">
    <property type="protein sequence ID" value="A02p28750.2_BraZ1.CDS"/>
    <property type="gene ID" value="A02g28750.2_BraZ1"/>
</dbReference>
<evidence type="ECO:0008006" key="16">
    <source>
        <dbReference type="Google" id="ProtNLM"/>
    </source>
</evidence>
<evidence type="ECO:0000256" key="7">
    <source>
        <dbReference type="ARBA" id="ARBA00022989"/>
    </source>
</evidence>
<keyword evidence="10" id="KW-0325">Glycoprotein</keyword>
<evidence type="ECO:0000256" key="11">
    <source>
        <dbReference type="SAM" id="SignalP"/>
    </source>
</evidence>
<evidence type="ECO:0000256" key="4">
    <source>
        <dbReference type="ARBA" id="ARBA00022692"/>
    </source>
</evidence>
<evidence type="ECO:0000256" key="5">
    <source>
        <dbReference type="ARBA" id="ARBA00022729"/>
    </source>
</evidence>
<evidence type="ECO:0000256" key="8">
    <source>
        <dbReference type="ARBA" id="ARBA00023136"/>
    </source>
</evidence>
<comment type="subcellular location">
    <subcellularLocation>
        <location evidence="1">Membrane</location>
        <topology evidence="1">Single-pass type I membrane protein</topology>
    </subcellularLocation>
</comment>
<sequence length="233" mass="25375">MKNERLLFCILLSLLKLLITAQNLDPSSSLCNSFCGGISIPFPFGIGPKHCYLNDWYKVVCNTTTTTSLSTPFLSKINRELMSITLQKTIDSTQGVFHIKSPVTSSGCSKRDEKPLPLNLTGKGSQSFGLDKICSGYRCFQAMITADRPQVIGVDLESSAGGNTTLCKVAFLTKETYSPANVIQLEKISSNGFTVIELEWFFDASLTQLAKPVGCFNLTGDDAYDTSESSCVC</sequence>
<evidence type="ECO:0000256" key="6">
    <source>
        <dbReference type="ARBA" id="ARBA00022777"/>
    </source>
</evidence>
<evidence type="ECO:0000259" key="13">
    <source>
        <dbReference type="Pfam" id="PF13947"/>
    </source>
</evidence>
<dbReference type="EMBL" id="LS974618">
    <property type="protein sequence ID" value="CAG7893923.1"/>
    <property type="molecule type" value="Genomic_DNA"/>
</dbReference>
<dbReference type="GO" id="GO:0016020">
    <property type="term" value="C:membrane"/>
    <property type="evidence" value="ECO:0007669"/>
    <property type="project" value="UniProtKB-SubCell"/>
</dbReference>
<protein>
    <recommendedName>
        <fullName evidence="16">Wall-associated receptor kinase galacturonan-binding domain-containing protein</fullName>
    </recommendedName>
</protein>
<feature type="signal peptide" evidence="11">
    <location>
        <begin position="1"/>
        <end position="21"/>
    </location>
</feature>
<feature type="domain" description="Wall-associated receptor kinase" evidence="12">
    <location>
        <begin position="131"/>
        <end position="205"/>
    </location>
</feature>
<keyword evidence="9" id="KW-1015">Disulfide bond</keyword>
<accession>A0A3P6AUW3</accession>
<dbReference type="PANTHER" id="PTHR33491">
    <property type="entry name" value="OSJNBA0016N04.9 PROTEIN"/>
    <property type="match status" value="1"/>
</dbReference>
<evidence type="ECO:0000259" key="12">
    <source>
        <dbReference type="Pfam" id="PF08488"/>
    </source>
</evidence>
<reference evidence="15" key="1">
    <citation type="submission" date="2018-11" db="EMBL/GenBank/DDBJ databases">
        <authorList>
            <consortium name="Genoscope - CEA"/>
            <person name="William W."/>
        </authorList>
    </citation>
    <scope>NUCLEOTIDE SEQUENCE</scope>
</reference>
<feature type="chain" id="PRO_5039802376" description="Wall-associated receptor kinase galacturonan-binding domain-containing protein" evidence="11">
    <location>
        <begin position="22"/>
        <end position="233"/>
    </location>
</feature>
<name>A0A3P6AUW3_BRACM</name>
<keyword evidence="7" id="KW-1133">Transmembrane helix</keyword>
<evidence type="ECO:0000256" key="2">
    <source>
        <dbReference type="ARBA" id="ARBA00022527"/>
    </source>
</evidence>
<keyword evidence="3" id="KW-0808">Transferase</keyword>
<dbReference type="Proteomes" id="UP000694005">
    <property type="component" value="Chromosome A02"/>
</dbReference>
<keyword evidence="6" id="KW-0418">Kinase</keyword>
<evidence type="ECO:0000313" key="15">
    <source>
        <dbReference type="EMBL" id="VDC89400.1"/>
    </source>
</evidence>
<keyword evidence="8" id="KW-0472">Membrane</keyword>
<organism evidence="15">
    <name type="scientific">Brassica campestris</name>
    <name type="common">Field mustard</name>
    <dbReference type="NCBI Taxonomy" id="3711"/>
    <lineage>
        <taxon>Eukaryota</taxon>
        <taxon>Viridiplantae</taxon>
        <taxon>Streptophyta</taxon>
        <taxon>Embryophyta</taxon>
        <taxon>Tracheophyta</taxon>
        <taxon>Spermatophyta</taxon>
        <taxon>Magnoliopsida</taxon>
        <taxon>eudicotyledons</taxon>
        <taxon>Gunneridae</taxon>
        <taxon>Pentapetalae</taxon>
        <taxon>rosids</taxon>
        <taxon>malvids</taxon>
        <taxon>Brassicales</taxon>
        <taxon>Brassicaceae</taxon>
        <taxon>Brassiceae</taxon>
        <taxon>Brassica</taxon>
    </lineage>
</organism>
<dbReference type="Pfam" id="PF08488">
    <property type="entry name" value="WAK"/>
    <property type="match status" value="1"/>
</dbReference>
<keyword evidence="4" id="KW-0812">Transmembrane</keyword>
<keyword evidence="5 11" id="KW-0732">Signal</keyword>
<evidence type="ECO:0000313" key="14">
    <source>
        <dbReference type="EMBL" id="CAG7893923.1"/>
    </source>
</evidence>
<dbReference type="InterPro" id="IPR013695">
    <property type="entry name" value="WAK"/>
</dbReference>
<dbReference type="InterPro" id="IPR025287">
    <property type="entry name" value="WAK_GUB"/>
</dbReference>
<dbReference type="GO" id="GO:0030247">
    <property type="term" value="F:polysaccharide binding"/>
    <property type="evidence" value="ECO:0007669"/>
    <property type="project" value="InterPro"/>
</dbReference>
<gene>
    <name evidence="15" type="ORF">BRAA02T07302Z</name>
    <name evidence="14" type="ORF">BRAPAZ1V2_A02P28750.2</name>
</gene>
<dbReference type="AlphaFoldDB" id="A0A3P6AUW3"/>
<dbReference type="GO" id="GO:0004674">
    <property type="term" value="F:protein serine/threonine kinase activity"/>
    <property type="evidence" value="ECO:0007669"/>
    <property type="project" value="UniProtKB-KW"/>
</dbReference>
<evidence type="ECO:0000256" key="3">
    <source>
        <dbReference type="ARBA" id="ARBA00022679"/>
    </source>
</evidence>
<proteinExistence type="predicted"/>
<evidence type="ECO:0000256" key="9">
    <source>
        <dbReference type="ARBA" id="ARBA00023157"/>
    </source>
</evidence>
<keyword evidence="2" id="KW-0723">Serine/threonine-protein kinase</keyword>
<dbReference type="Pfam" id="PF13947">
    <property type="entry name" value="GUB_WAK_bind"/>
    <property type="match status" value="1"/>
</dbReference>
<evidence type="ECO:0000256" key="10">
    <source>
        <dbReference type="ARBA" id="ARBA00023180"/>
    </source>
</evidence>
<dbReference type="EMBL" id="LR031573">
    <property type="protein sequence ID" value="VDC89400.1"/>
    <property type="molecule type" value="Genomic_DNA"/>
</dbReference>
<evidence type="ECO:0000256" key="1">
    <source>
        <dbReference type="ARBA" id="ARBA00004479"/>
    </source>
</evidence>
<feature type="domain" description="Wall-associated receptor kinase galacturonan-binding" evidence="13">
    <location>
        <begin position="31"/>
        <end position="76"/>
    </location>
</feature>